<dbReference type="Pfam" id="PF13060">
    <property type="entry name" value="DUF3921"/>
    <property type="match status" value="1"/>
</dbReference>
<dbReference type="InterPro" id="IPR025036">
    <property type="entry name" value="DUF3921"/>
</dbReference>
<comment type="caution">
    <text evidence="1">The sequence shown here is derived from an EMBL/GenBank/DDBJ whole genome shotgun (WGS) entry which is preliminary data.</text>
</comment>
<protein>
    <submittedName>
        <fullName evidence="1">DUF3921 family protein</fullName>
    </submittedName>
</protein>
<keyword evidence="2" id="KW-1185">Reference proteome</keyword>
<dbReference type="Proteomes" id="UP001516662">
    <property type="component" value="Unassembled WGS sequence"/>
</dbReference>
<gene>
    <name evidence="1" type="ORF">IMZ08_19430</name>
</gene>
<evidence type="ECO:0000313" key="1">
    <source>
        <dbReference type="EMBL" id="MBE4910214.1"/>
    </source>
</evidence>
<name>A0ABR9QPV4_9BACI</name>
<reference evidence="1 2" key="1">
    <citation type="submission" date="2020-10" db="EMBL/GenBank/DDBJ databases">
        <title>Bacillus sp. HD4P25, an endophyte from a halophyte.</title>
        <authorList>
            <person name="Sun J.-Q."/>
        </authorList>
    </citation>
    <scope>NUCLEOTIDE SEQUENCE [LARGE SCALE GENOMIC DNA]</scope>
    <source>
        <strain evidence="1 2">YIM 93174</strain>
    </source>
</reference>
<dbReference type="EMBL" id="JADCLJ010000024">
    <property type="protein sequence ID" value="MBE4910214.1"/>
    <property type="molecule type" value="Genomic_DNA"/>
</dbReference>
<accession>A0ABR9QPV4</accession>
<proteinExistence type="predicted"/>
<evidence type="ECO:0000313" key="2">
    <source>
        <dbReference type="Proteomes" id="UP001516662"/>
    </source>
</evidence>
<sequence>MNTMDFSKIREALETSYKALLSEAGQEISVMDNISQAQDEYLQALSHATSVEKDYLRYTK</sequence>
<organism evidence="1 2">
    <name type="scientific">Litchfieldia luteola</name>
    <dbReference type="NCBI Taxonomy" id="682179"/>
    <lineage>
        <taxon>Bacteria</taxon>
        <taxon>Bacillati</taxon>
        <taxon>Bacillota</taxon>
        <taxon>Bacilli</taxon>
        <taxon>Bacillales</taxon>
        <taxon>Bacillaceae</taxon>
        <taxon>Litchfieldia</taxon>
    </lineage>
</organism>